<accession>A0A9W8Y8M3</accession>
<comment type="caution">
    <text evidence="5">The sequence shown here is derived from an EMBL/GenBank/DDBJ whole genome shotgun (WGS) entry which is preliminary data.</text>
</comment>
<evidence type="ECO:0000256" key="2">
    <source>
        <dbReference type="PIRSR" id="PIRSR601461-2"/>
    </source>
</evidence>
<keyword evidence="3" id="KW-0732">Signal</keyword>
<name>A0A9W8Y8M3_9PLEO</name>
<feature type="disulfide bond" evidence="2">
    <location>
        <begin position="337"/>
        <end position="376"/>
    </location>
</feature>
<dbReference type="SUPFAM" id="SSF50630">
    <property type="entry name" value="Acid proteases"/>
    <property type="match status" value="1"/>
</dbReference>
<dbReference type="EC" id="3.4.23.25" evidence="5"/>
<evidence type="ECO:0000256" key="1">
    <source>
        <dbReference type="ARBA" id="ARBA00007447"/>
    </source>
</evidence>
<reference evidence="5" key="1">
    <citation type="submission" date="2022-10" db="EMBL/GenBank/DDBJ databases">
        <title>Tapping the CABI collections for fungal endophytes: first genome assemblies for Collariella, Neodidymelliopsis, Ascochyta clinopodiicola, Didymella pomorum, Didymosphaeria variabile, Neocosmospora piperis and Neocucurbitaria cava.</title>
        <authorList>
            <person name="Hill R."/>
        </authorList>
    </citation>
    <scope>NUCLEOTIDE SEQUENCE</scope>
    <source>
        <strain evidence="5">IMI 356814</strain>
    </source>
</reference>
<dbReference type="Proteomes" id="UP001140560">
    <property type="component" value="Unassembled WGS sequence"/>
</dbReference>
<dbReference type="Pfam" id="PF00026">
    <property type="entry name" value="Asp"/>
    <property type="match status" value="1"/>
</dbReference>
<proteinExistence type="inferred from homology"/>
<dbReference type="InterPro" id="IPR034164">
    <property type="entry name" value="Pepsin-like_dom"/>
</dbReference>
<feature type="chain" id="PRO_5040880145" evidence="3">
    <location>
        <begin position="21"/>
        <end position="419"/>
    </location>
</feature>
<dbReference type="PANTHER" id="PTHR47966:SF51">
    <property type="entry name" value="BETA-SITE APP-CLEAVING ENZYME, ISOFORM A-RELATED"/>
    <property type="match status" value="1"/>
</dbReference>
<sequence length="419" mass="46526">MISNEVYLVLFFALLPVCSGATATIPIKRTTIRFKFDDWQLYNEYAGAFQQPEAGHQHPLSRHDQSTFYHILYTTSIAIGNPPQPFTASIDLSWSDMFVPSVECLQDPVTAQYCRGQNKYNSSLSTTYHPSKTVTELMYEGLSTSGYLSQDVLGVGGLVILDQQFEEATFWRSMYLNAAPLDSALGLARLQSRTPASNASTKSALRNMLDQKVLSRPVFSLRLPRRDDESGELALGYSPLEVLAQSAVTLPLIEATPPKELSQLSYYISSGYTVALESVTIQSSPGNNPGGRKPSTYKAVFTNSFDYISLPGTLLTEIQTNLHPNLGMDDQLADLDCSMRDDLPNIVFSFGKNAVIVLTPWDYLTEVRDVEKGMRCVLPFAYLQQADDEWVVLGSAFMEGVYSVFDLEKGEVSLLMLKE</sequence>
<feature type="disulfide bond" evidence="2">
    <location>
        <begin position="104"/>
        <end position="114"/>
    </location>
</feature>
<dbReference type="AlphaFoldDB" id="A0A9W8Y8M3"/>
<evidence type="ECO:0000313" key="5">
    <source>
        <dbReference type="EMBL" id="KAJ4371253.1"/>
    </source>
</evidence>
<organism evidence="5 6">
    <name type="scientific">Neocucurbitaria cava</name>
    <dbReference type="NCBI Taxonomy" id="798079"/>
    <lineage>
        <taxon>Eukaryota</taxon>
        <taxon>Fungi</taxon>
        <taxon>Dikarya</taxon>
        <taxon>Ascomycota</taxon>
        <taxon>Pezizomycotina</taxon>
        <taxon>Dothideomycetes</taxon>
        <taxon>Pleosporomycetidae</taxon>
        <taxon>Pleosporales</taxon>
        <taxon>Pleosporineae</taxon>
        <taxon>Cucurbitariaceae</taxon>
        <taxon>Neocucurbitaria</taxon>
    </lineage>
</organism>
<dbReference type="FunFam" id="2.40.70.10:FF:000229">
    <property type="entry name" value="Uncharacterized protein"/>
    <property type="match status" value="1"/>
</dbReference>
<dbReference type="InterPro" id="IPR033121">
    <property type="entry name" value="PEPTIDASE_A1"/>
</dbReference>
<dbReference type="PROSITE" id="PS51767">
    <property type="entry name" value="PEPTIDASE_A1"/>
    <property type="match status" value="1"/>
</dbReference>
<dbReference type="GO" id="GO:0000324">
    <property type="term" value="C:fungal-type vacuole"/>
    <property type="evidence" value="ECO:0007669"/>
    <property type="project" value="TreeGrafter"/>
</dbReference>
<evidence type="ECO:0000313" key="6">
    <source>
        <dbReference type="Proteomes" id="UP001140560"/>
    </source>
</evidence>
<keyword evidence="6" id="KW-1185">Reference proteome</keyword>
<keyword evidence="2" id="KW-1015">Disulfide bond</keyword>
<dbReference type="GO" id="GO:0006508">
    <property type="term" value="P:proteolysis"/>
    <property type="evidence" value="ECO:0007669"/>
    <property type="project" value="InterPro"/>
</dbReference>
<dbReference type="OrthoDB" id="771136at2759"/>
<dbReference type="CDD" id="cd05471">
    <property type="entry name" value="pepsin_like"/>
    <property type="match status" value="1"/>
</dbReference>
<gene>
    <name evidence="5" type="primary">APR1_3</name>
    <name evidence="5" type="ORF">N0V83_004470</name>
</gene>
<dbReference type="EMBL" id="JAPEUY010000007">
    <property type="protein sequence ID" value="KAJ4371253.1"/>
    <property type="molecule type" value="Genomic_DNA"/>
</dbReference>
<dbReference type="Gene3D" id="2.40.70.10">
    <property type="entry name" value="Acid Proteases"/>
    <property type="match status" value="2"/>
</dbReference>
<dbReference type="InterPro" id="IPR021109">
    <property type="entry name" value="Peptidase_aspartic_dom_sf"/>
</dbReference>
<comment type="similarity">
    <text evidence="1">Belongs to the peptidase A1 family.</text>
</comment>
<evidence type="ECO:0000259" key="4">
    <source>
        <dbReference type="PROSITE" id="PS51767"/>
    </source>
</evidence>
<protein>
    <submittedName>
        <fullName evidence="5">Aspartic proteinase</fullName>
        <ecNumber evidence="5">3.4.23.25</ecNumber>
    </submittedName>
</protein>
<feature type="signal peptide" evidence="3">
    <location>
        <begin position="1"/>
        <end position="20"/>
    </location>
</feature>
<keyword evidence="5" id="KW-0378">Hydrolase</keyword>
<dbReference type="GO" id="GO:0004190">
    <property type="term" value="F:aspartic-type endopeptidase activity"/>
    <property type="evidence" value="ECO:0007669"/>
    <property type="project" value="UniProtKB-EC"/>
</dbReference>
<feature type="domain" description="Peptidase A1" evidence="4">
    <location>
        <begin position="73"/>
        <end position="415"/>
    </location>
</feature>
<dbReference type="PANTHER" id="PTHR47966">
    <property type="entry name" value="BETA-SITE APP-CLEAVING ENZYME, ISOFORM A-RELATED"/>
    <property type="match status" value="1"/>
</dbReference>
<dbReference type="InterPro" id="IPR001461">
    <property type="entry name" value="Aspartic_peptidase_A1"/>
</dbReference>
<evidence type="ECO:0000256" key="3">
    <source>
        <dbReference type="SAM" id="SignalP"/>
    </source>
</evidence>